<dbReference type="InterPro" id="IPR013083">
    <property type="entry name" value="Znf_RING/FYVE/PHD"/>
</dbReference>
<dbReference type="InterPro" id="IPR017907">
    <property type="entry name" value="Znf_RING_CS"/>
</dbReference>
<feature type="repeat" description="WD" evidence="6">
    <location>
        <begin position="249"/>
        <end position="283"/>
    </location>
</feature>
<dbReference type="InterPro" id="IPR019775">
    <property type="entry name" value="WD40_repeat_CS"/>
</dbReference>
<evidence type="ECO:0000259" key="9">
    <source>
        <dbReference type="PROSITE" id="PS51081"/>
    </source>
</evidence>
<dbReference type="InterPro" id="IPR001680">
    <property type="entry name" value="WD40_rpt"/>
</dbReference>
<dbReference type="Gene3D" id="3.30.40.10">
    <property type="entry name" value="Zinc/RING finger domain, C3HC4 (zinc finger)"/>
    <property type="match status" value="2"/>
</dbReference>
<organism evidence="10 11">
    <name type="scientific">Chytriomyces confervae</name>
    <dbReference type="NCBI Taxonomy" id="246404"/>
    <lineage>
        <taxon>Eukaryota</taxon>
        <taxon>Fungi</taxon>
        <taxon>Fungi incertae sedis</taxon>
        <taxon>Chytridiomycota</taxon>
        <taxon>Chytridiomycota incertae sedis</taxon>
        <taxon>Chytridiomycetes</taxon>
        <taxon>Chytridiales</taxon>
        <taxon>Chytriomycetaceae</taxon>
        <taxon>Chytriomyces</taxon>
    </lineage>
</organism>
<dbReference type="GO" id="GO:0008270">
    <property type="term" value="F:zinc ion binding"/>
    <property type="evidence" value="ECO:0007669"/>
    <property type="project" value="UniProtKB-KW"/>
</dbReference>
<dbReference type="CDD" id="cd00200">
    <property type="entry name" value="WD40"/>
    <property type="match status" value="1"/>
</dbReference>
<feature type="repeat" description="WD" evidence="6">
    <location>
        <begin position="455"/>
        <end position="485"/>
    </location>
</feature>
<evidence type="ECO:0000256" key="5">
    <source>
        <dbReference type="ARBA" id="ARBA00022833"/>
    </source>
</evidence>
<accession>A0A507FGT9</accession>
<name>A0A507FGT9_9FUNG</name>
<feature type="repeat" description="WD" evidence="6">
    <location>
        <begin position="332"/>
        <end position="374"/>
    </location>
</feature>
<evidence type="ECO:0000256" key="7">
    <source>
        <dbReference type="PROSITE-ProRule" id="PRU00455"/>
    </source>
</evidence>
<dbReference type="InterPro" id="IPR015943">
    <property type="entry name" value="WD40/YVTN_repeat-like_dom_sf"/>
</dbReference>
<dbReference type="Gene3D" id="2.130.10.10">
    <property type="entry name" value="YVTN repeat-like/Quinoprotein amine dehydrogenase"/>
    <property type="match status" value="2"/>
</dbReference>
<dbReference type="PRINTS" id="PR00320">
    <property type="entry name" value="GPROTEINBRPT"/>
</dbReference>
<feature type="domain" description="RING-type" evidence="8">
    <location>
        <begin position="16"/>
        <end position="55"/>
    </location>
</feature>
<protein>
    <recommendedName>
        <fullName evidence="12">RING-type E3 ubiquitin transferase</fullName>
    </recommendedName>
</protein>
<dbReference type="PROSITE" id="PS50082">
    <property type="entry name" value="WD_REPEATS_2"/>
    <property type="match status" value="6"/>
</dbReference>
<dbReference type="PROSITE" id="PS00518">
    <property type="entry name" value="ZF_RING_1"/>
    <property type="match status" value="1"/>
</dbReference>
<dbReference type="AlphaFoldDB" id="A0A507FGT9"/>
<keyword evidence="1 6" id="KW-0853">WD repeat</keyword>
<dbReference type="STRING" id="246404.A0A507FGT9"/>
<dbReference type="InterPro" id="IPR001841">
    <property type="entry name" value="Znf_RING"/>
</dbReference>
<feature type="repeat" description="WD" evidence="6">
    <location>
        <begin position="292"/>
        <end position="331"/>
    </location>
</feature>
<dbReference type="Pfam" id="PF13923">
    <property type="entry name" value="zf-C3HC4_2"/>
    <property type="match status" value="1"/>
</dbReference>
<evidence type="ECO:0000259" key="8">
    <source>
        <dbReference type="PROSITE" id="PS50089"/>
    </source>
</evidence>
<dbReference type="InterPro" id="IPR003613">
    <property type="entry name" value="Ubox_domain"/>
</dbReference>
<dbReference type="SUPFAM" id="SSF57850">
    <property type="entry name" value="RING/U-box"/>
    <property type="match status" value="1"/>
</dbReference>
<dbReference type="PROSITE" id="PS00678">
    <property type="entry name" value="WD_REPEATS_1"/>
    <property type="match status" value="1"/>
</dbReference>
<dbReference type="InterPro" id="IPR020472">
    <property type="entry name" value="WD40_PAC1"/>
</dbReference>
<keyword evidence="3" id="KW-0677">Repeat</keyword>
<dbReference type="PROSITE" id="PS51081">
    <property type="entry name" value="ZF_SIAH"/>
    <property type="match status" value="1"/>
</dbReference>
<keyword evidence="5" id="KW-0862">Zinc</keyword>
<dbReference type="OrthoDB" id="538223at2759"/>
<gene>
    <name evidence="10" type="ORF">CcCBS67573_g03236</name>
</gene>
<dbReference type="GO" id="GO:1990234">
    <property type="term" value="C:transferase complex"/>
    <property type="evidence" value="ECO:0007669"/>
    <property type="project" value="UniProtKB-ARBA"/>
</dbReference>
<keyword evidence="4 7" id="KW-0863">Zinc-finger</keyword>
<dbReference type="EMBL" id="QEAP01000079">
    <property type="protein sequence ID" value="TPX75483.1"/>
    <property type="molecule type" value="Genomic_DNA"/>
</dbReference>
<dbReference type="SMART" id="SM00184">
    <property type="entry name" value="RING"/>
    <property type="match status" value="1"/>
</dbReference>
<dbReference type="PANTHER" id="PTHR22847">
    <property type="entry name" value="WD40 REPEAT PROTEIN"/>
    <property type="match status" value="1"/>
</dbReference>
<evidence type="ECO:0000256" key="3">
    <source>
        <dbReference type="ARBA" id="ARBA00022737"/>
    </source>
</evidence>
<keyword evidence="2" id="KW-0479">Metal-binding</keyword>
<evidence type="ECO:0000256" key="4">
    <source>
        <dbReference type="ARBA" id="ARBA00022771"/>
    </source>
</evidence>
<evidence type="ECO:0008006" key="12">
    <source>
        <dbReference type="Google" id="ProtNLM"/>
    </source>
</evidence>
<evidence type="ECO:0000256" key="1">
    <source>
        <dbReference type="ARBA" id="ARBA00022574"/>
    </source>
</evidence>
<dbReference type="SUPFAM" id="SSF50978">
    <property type="entry name" value="WD40 repeat-like"/>
    <property type="match status" value="1"/>
</dbReference>
<evidence type="ECO:0000313" key="10">
    <source>
        <dbReference type="EMBL" id="TPX75483.1"/>
    </source>
</evidence>
<dbReference type="Proteomes" id="UP000320333">
    <property type="component" value="Unassembled WGS sequence"/>
</dbReference>
<dbReference type="Pfam" id="PF00400">
    <property type="entry name" value="WD40"/>
    <property type="match status" value="6"/>
</dbReference>
<dbReference type="GO" id="GO:0016567">
    <property type="term" value="P:protein ubiquitination"/>
    <property type="evidence" value="ECO:0007669"/>
    <property type="project" value="InterPro"/>
</dbReference>
<reference evidence="10 11" key="1">
    <citation type="journal article" date="2019" name="Sci. Rep.">
        <title>Comparative genomics of chytrid fungi reveal insights into the obligate biotrophic and pathogenic lifestyle of Synchytrium endobioticum.</title>
        <authorList>
            <person name="van de Vossenberg B.T.L.H."/>
            <person name="Warris S."/>
            <person name="Nguyen H.D.T."/>
            <person name="van Gent-Pelzer M.P.E."/>
            <person name="Joly D.L."/>
            <person name="van de Geest H.C."/>
            <person name="Bonants P.J.M."/>
            <person name="Smith D.S."/>
            <person name="Levesque C.A."/>
            <person name="van der Lee T.A.J."/>
        </authorList>
    </citation>
    <scope>NUCLEOTIDE SEQUENCE [LARGE SCALE GENOMIC DNA]</scope>
    <source>
        <strain evidence="10 11">CBS 675.73</strain>
    </source>
</reference>
<feature type="repeat" description="WD" evidence="6">
    <location>
        <begin position="415"/>
        <end position="448"/>
    </location>
</feature>
<dbReference type="PROSITE" id="PS50089">
    <property type="entry name" value="ZF_RING_2"/>
    <property type="match status" value="1"/>
</dbReference>
<dbReference type="PANTHER" id="PTHR22847:SF637">
    <property type="entry name" value="WD REPEAT DOMAIN 5B"/>
    <property type="match status" value="1"/>
</dbReference>
<feature type="domain" description="SIAH-type" evidence="9">
    <location>
        <begin position="75"/>
        <end position="135"/>
    </location>
</feature>
<dbReference type="InterPro" id="IPR036322">
    <property type="entry name" value="WD40_repeat_dom_sf"/>
</dbReference>
<keyword evidence="11" id="KW-1185">Reference proteome</keyword>
<feature type="repeat" description="WD" evidence="6">
    <location>
        <begin position="208"/>
        <end position="248"/>
    </location>
</feature>
<evidence type="ECO:0000256" key="2">
    <source>
        <dbReference type="ARBA" id="ARBA00022723"/>
    </source>
</evidence>
<dbReference type="PROSITE" id="PS50294">
    <property type="entry name" value="WD_REPEATS_REGION"/>
    <property type="match status" value="4"/>
</dbReference>
<evidence type="ECO:0000256" key="6">
    <source>
        <dbReference type="PROSITE-ProRule" id="PRU00221"/>
    </source>
</evidence>
<dbReference type="SUPFAM" id="SSF49599">
    <property type="entry name" value="TRAF domain-like"/>
    <property type="match status" value="1"/>
</dbReference>
<dbReference type="SMART" id="SM00320">
    <property type="entry name" value="WD40"/>
    <property type="match status" value="7"/>
</dbReference>
<proteinExistence type="predicted"/>
<evidence type="ECO:0000313" key="11">
    <source>
        <dbReference type="Proteomes" id="UP000320333"/>
    </source>
</evidence>
<dbReference type="InterPro" id="IPR013010">
    <property type="entry name" value="Znf_SIAH"/>
</dbReference>
<sequence>MAMTEFTTKPNSRLFCPICQDVFTDPLISMACNHSFCARCITEGLRLENHCPLCRSFLTMNELHSNLILKSLADELVAFCPNRAFGCQATMTREALTSHGKTCEYALGVCVHSGLGCKFAGSGVAVGRHLSDCAYEQLMPFIVATGARISSLESLVEAQQADIAKLRKQMANATFPQSQTVLDDEEEIVLPKTQSFPHGQNIECRRTISDNKAGVTSLAYTSQNILLSGSYDGSIKLFNAESGKMVRSVAAHDLTVWAIAAEESTGRFFSAGSDGKIKVWELEGENTCLKVLNDHQRKVYSLQISDGRLYSASSDGKIKIWSTDSMECLSTIQAHSDCINSLVLYDRDPTKMVSVSSDSTLKLWDLTTATAIHTFSDLGSEGLDVTSGGGMLYASTFDASIVAFDMDTYTRTRTLRGHNWEVWQVKHIDGVLFSGSHDHTIRRWDLKTFASDLTLTGHKGYVHSFRFGSDCLISAGADKTIKIWK</sequence>
<dbReference type="SMART" id="SM00504">
    <property type="entry name" value="Ubox"/>
    <property type="match status" value="1"/>
</dbReference>
<dbReference type="GO" id="GO:0004842">
    <property type="term" value="F:ubiquitin-protein transferase activity"/>
    <property type="evidence" value="ECO:0007669"/>
    <property type="project" value="InterPro"/>
</dbReference>
<comment type="caution">
    <text evidence="10">The sequence shown here is derived from an EMBL/GenBank/DDBJ whole genome shotgun (WGS) entry which is preliminary data.</text>
</comment>